<keyword evidence="1" id="KW-0863">Zinc-finger</keyword>
<name>F0ZMP4_DICPU</name>
<dbReference type="KEGG" id="dpp:DICPUDRAFT_152951"/>
<dbReference type="VEuPathDB" id="AmoebaDB:DICPUDRAFT_152951"/>
<dbReference type="Proteomes" id="UP000001064">
    <property type="component" value="Unassembled WGS sequence"/>
</dbReference>
<dbReference type="SUPFAM" id="SSF57850">
    <property type="entry name" value="RING/U-box"/>
    <property type="match status" value="1"/>
</dbReference>
<dbReference type="FunCoup" id="F0ZMP4">
    <property type="interactions" value="2"/>
</dbReference>
<dbReference type="STRING" id="5786.F0ZMP4"/>
<dbReference type="OMA" id="HFERICK"/>
<dbReference type="GeneID" id="10499137"/>
<dbReference type="EMBL" id="GL871083">
    <property type="protein sequence ID" value="EGC34779.1"/>
    <property type="molecule type" value="Genomic_DNA"/>
</dbReference>
<dbReference type="InterPro" id="IPR052697">
    <property type="entry name" value="FNIP_repeat"/>
</dbReference>
<dbReference type="RefSeq" id="XP_003288694.1">
    <property type="nucleotide sequence ID" value="XM_003288646.1"/>
</dbReference>
<dbReference type="InterPro" id="IPR008615">
    <property type="entry name" value="FNIP"/>
</dbReference>
<keyword evidence="4" id="KW-1185">Reference proteome</keyword>
<dbReference type="InterPro" id="IPR013083">
    <property type="entry name" value="Znf_RING/FYVE/PHD"/>
</dbReference>
<protein>
    <recommendedName>
        <fullName evidence="2">RING-type domain-containing protein</fullName>
    </recommendedName>
</protein>
<evidence type="ECO:0000313" key="4">
    <source>
        <dbReference type="Proteomes" id="UP000001064"/>
    </source>
</evidence>
<dbReference type="GO" id="GO:0008270">
    <property type="term" value="F:zinc ion binding"/>
    <property type="evidence" value="ECO:0007669"/>
    <property type="project" value="UniProtKB-KW"/>
</dbReference>
<evidence type="ECO:0000259" key="2">
    <source>
        <dbReference type="PROSITE" id="PS50089"/>
    </source>
</evidence>
<dbReference type="eggNOG" id="KOG0297">
    <property type="taxonomic scope" value="Eukaryota"/>
</dbReference>
<evidence type="ECO:0000256" key="1">
    <source>
        <dbReference type="PROSITE-ProRule" id="PRU00175"/>
    </source>
</evidence>
<keyword evidence="1" id="KW-0862">Zinc</keyword>
<accession>F0ZMP4</accession>
<evidence type="ECO:0000313" key="3">
    <source>
        <dbReference type="EMBL" id="EGC34779.1"/>
    </source>
</evidence>
<reference evidence="4" key="1">
    <citation type="journal article" date="2011" name="Genome Biol.">
        <title>Comparative genomics of the social amoebae Dictyostelium discoideum and Dictyostelium purpureum.</title>
        <authorList>
            <consortium name="US DOE Joint Genome Institute (JGI-PGF)"/>
            <person name="Sucgang R."/>
            <person name="Kuo A."/>
            <person name="Tian X."/>
            <person name="Salerno W."/>
            <person name="Parikh A."/>
            <person name="Feasley C.L."/>
            <person name="Dalin E."/>
            <person name="Tu H."/>
            <person name="Huang E."/>
            <person name="Barry K."/>
            <person name="Lindquist E."/>
            <person name="Shapiro H."/>
            <person name="Bruce D."/>
            <person name="Schmutz J."/>
            <person name="Salamov A."/>
            <person name="Fey P."/>
            <person name="Gaudet P."/>
            <person name="Anjard C."/>
            <person name="Babu M.M."/>
            <person name="Basu S."/>
            <person name="Bushmanova Y."/>
            <person name="van der Wel H."/>
            <person name="Katoh-Kurasawa M."/>
            <person name="Dinh C."/>
            <person name="Coutinho P.M."/>
            <person name="Saito T."/>
            <person name="Elias M."/>
            <person name="Schaap P."/>
            <person name="Kay R.R."/>
            <person name="Henrissat B."/>
            <person name="Eichinger L."/>
            <person name="Rivero F."/>
            <person name="Putnam N.H."/>
            <person name="West C.M."/>
            <person name="Loomis W.F."/>
            <person name="Chisholm R.L."/>
            <person name="Shaulsky G."/>
            <person name="Strassmann J.E."/>
            <person name="Queller D.C."/>
            <person name="Kuspa A."/>
            <person name="Grigoriev I.V."/>
        </authorList>
    </citation>
    <scope>NUCLEOTIDE SEQUENCE [LARGE SCALE GENOMIC DNA]</scope>
    <source>
        <strain evidence="4">QSDP1</strain>
    </source>
</reference>
<dbReference type="PANTHER" id="PTHR32031:SF47">
    <property type="entry name" value="B BOX-TYPE DOMAIN-CONTAINING PROTEIN-RELATED"/>
    <property type="match status" value="1"/>
</dbReference>
<dbReference type="PROSITE" id="PS50089">
    <property type="entry name" value="ZF_RING_2"/>
    <property type="match status" value="1"/>
</dbReference>
<proteinExistence type="predicted"/>
<dbReference type="InterPro" id="IPR001841">
    <property type="entry name" value="Znf_RING"/>
</dbReference>
<dbReference type="Pfam" id="PF05725">
    <property type="entry name" value="FNIP"/>
    <property type="match status" value="2"/>
</dbReference>
<feature type="domain" description="RING-type" evidence="2">
    <location>
        <begin position="31"/>
        <end position="71"/>
    </location>
</feature>
<gene>
    <name evidence="3" type="ORF">DICPUDRAFT_152951</name>
</gene>
<dbReference type="PANTHER" id="PTHR32031">
    <property type="entry name" value="FNIP REPEAT-CONTAINING PROTEIN-RELATED-RELATED"/>
    <property type="match status" value="1"/>
</dbReference>
<sequence>MFYSESTKINNSVDDSIYYRYIDSIDEDYNCLICFHPCENPVIEPNCQQMYCRECLIKSLEKSKNVCPFCNTETSVSSLMLPPKFITNFLNELKVVCTICYKENSSVLNRKDFQNHLQNDCRAKCKGPCGQEIPYKDLNSHICPFVDLSYLTIGNNKVLSKSGKWLNTTQIINYLKQISNQEFKETKINEIILKASETMNYYNYKDKEVYLFRGNYDLDEIPSNYSSIGFVGGGNRSMFYLASHLDPYTKELFLLDDFDQRVYPEEIPKHIETLHIYNVKYQLEPSCIPSTVKSVHFHDGYKFPFDQGVIPEGIEEVHIHNVIHPITKSSLPSTIKKISFNNGYSHAIRPGTLSKNIESIHIGDIKEPLIPESIPFKSKTQRKLYIHGGYKHSLRPGVIPKVDSLFICDIKKPISNDSLPNSIQHLYFSEDFSHFIHSNILTHLKNMKSLVIPNLDYINVTDLSNLELNENLVLYFNSNSLKQQTTNFKTSIILKPTLKNHFSSQ</sequence>
<dbReference type="InParanoid" id="F0ZMP4"/>
<dbReference type="OrthoDB" id="21312at2759"/>
<keyword evidence="1" id="KW-0479">Metal-binding</keyword>
<dbReference type="AlphaFoldDB" id="F0ZMP4"/>
<dbReference type="Gene3D" id="3.30.40.10">
    <property type="entry name" value="Zinc/RING finger domain, C3HC4 (zinc finger)"/>
    <property type="match status" value="1"/>
</dbReference>
<organism evidence="3 4">
    <name type="scientific">Dictyostelium purpureum</name>
    <name type="common">Slime mold</name>
    <dbReference type="NCBI Taxonomy" id="5786"/>
    <lineage>
        <taxon>Eukaryota</taxon>
        <taxon>Amoebozoa</taxon>
        <taxon>Evosea</taxon>
        <taxon>Eumycetozoa</taxon>
        <taxon>Dictyostelia</taxon>
        <taxon>Dictyosteliales</taxon>
        <taxon>Dictyosteliaceae</taxon>
        <taxon>Dictyostelium</taxon>
    </lineage>
</organism>